<proteinExistence type="predicted"/>
<evidence type="ECO:0000313" key="2">
    <source>
        <dbReference type="Proteomes" id="UP001248709"/>
    </source>
</evidence>
<accession>A0ABU3HDU9</accession>
<comment type="caution">
    <text evidence="1">The sequence shown here is derived from an EMBL/GenBank/DDBJ whole genome shotgun (WGS) entry which is preliminary data.</text>
</comment>
<evidence type="ECO:0008006" key="3">
    <source>
        <dbReference type="Google" id="ProtNLM"/>
    </source>
</evidence>
<protein>
    <recommendedName>
        <fullName evidence="3">DNA and RNA helicase</fullName>
    </recommendedName>
</protein>
<sequence length="257" mass="29422">MFTHIVPKFEKGRILKTGMLENLRDYPRSFLDIRYQDYSDGIIEGTSVTVRQDVLCVSPGIIKHAGRLYLMEEEQEIPYSATGREMVLKVRFLEGADQPDFTRYSAEILVEAAEASSGTDELELGRFKLKTGAELRSDYQDFSDMATEYNTWNSITAHYAGKREVTLRPEILHYFAAEMLNSRAADPQDSVFALMCLNTERVERKTILYYISSRSGSEYREYSNMEIHHELSRILSASGRTASLRRTALGPQRMIVD</sequence>
<dbReference type="EMBL" id="JAUSUY010000030">
    <property type="protein sequence ID" value="MDT3428984.1"/>
    <property type="molecule type" value="Genomic_DNA"/>
</dbReference>
<reference evidence="1 2" key="1">
    <citation type="submission" date="2023-07" db="EMBL/GenBank/DDBJ databases">
        <title>Genomic Encyclopedia of Type Strains, Phase IV (KMG-IV): sequencing the most valuable type-strain genomes for metagenomic binning, comparative biology and taxonomic classification.</title>
        <authorList>
            <person name="Goeker M."/>
        </authorList>
    </citation>
    <scope>NUCLEOTIDE SEQUENCE [LARGE SCALE GENOMIC DNA]</scope>
    <source>
        <strain evidence="1 2">T98</strain>
    </source>
</reference>
<gene>
    <name evidence="1" type="ORF">J2Z22_004580</name>
</gene>
<dbReference type="RefSeq" id="WP_025699257.1">
    <property type="nucleotide sequence ID" value="NZ_JAUSUY010000030.1"/>
</dbReference>
<dbReference type="Proteomes" id="UP001248709">
    <property type="component" value="Unassembled WGS sequence"/>
</dbReference>
<keyword evidence="2" id="KW-1185">Reference proteome</keyword>
<organism evidence="1 2">
    <name type="scientific">Paenibacillus forsythiae</name>
    <dbReference type="NCBI Taxonomy" id="365616"/>
    <lineage>
        <taxon>Bacteria</taxon>
        <taxon>Bacillati</taxon>
        <taxon>Bacillota</taxon>
        <taxon>Bacilli</taxon>
        <taxon>Bacillales</taxon>
        <taxon>Paenibacillaceae</taxon>
        <taxon>Paenibacillus</taxon>
    </lineage>
</organism>
<name>A0ABU3HDU9_9BACL</name>
<evidence type="ECO:0000313" key="1">
    <source>
        <dbReference type="EMBL" id="MDT3428984.1"/>
    </source>
</evidence>